<keyword evidence="3" id="KW-1185">Reference proteome</keyword>
<dbReference type="InterPro" id="IPR013022">
    <property type="entry name" value="Xyl_isomerase-like_TIM-brl"/>
</dbReference>
<dbReference type="PANTHER" id="PTHR12110">
    <property type="entry name" value="HYDROXYPYRUVATE ISOMERASE"/>
    <property type="match status" value="1"/>
</dbReference>
<feature type="domain" description="Xylose isomerase-like TIM barrel" evidence="1">
    <location>
        <begin position="23"/>
        <end position="263"/>
    </location>
</feature>
<dbReference type="Proteomes" id="UP000317371">
    <property type="component" value="Unassembled WGS sequence"/>
</dbReference>
<gene>
    <name evidence="2" type="ORF">FKZ61_05550</name>
</gene>
<protein>
    <submittedName>
        <fullName evidence="2">Sugar phosphate isomerase/epimerase</fullName>
    </submittedName>
</protein>
<dbReference type="GO" id="GO:0016853">
    <property type="term" value="F:isomerase activity"/>
    <property type="evidence" value="ECO:0007669"/>
    <property type="project" value="UniProtKB-KW"/>
</dbReference>
<keyword evidence="2" id="KW-0413">Isomerase</keyword>
<evidence type="ECO:0000259" key="1">
    <source>
        <dbReference type="Pfam" id="PF01261"/>
    </source>
</evidence>
<dbReference type="InterPro" id="IPR050312">
    <property type="entry name" value="IolE/XylAMocC-like"/>
</dbReference>
<sequence>MRFGMSGCFLPDNMDELTPAMCQRVRELGFSGIFTRFRKNDPHTTPRHKAERVRALLADHGLRMYQATGYWQNLITPDENRRREAVRTLQAALRLAGWMGARGIDTGPGSMNPAGPWFPHPDNWTSSARRQLVKSLKECAPAAEDAGVYLSLESHQLVTLKTPEITREILDEVGSPWVRCDYDSANWITLDTIFDTTAALNHHFDLLGDHIVSCHAKDIWIENRLTLHLQDGCPGKGLMDFKTLFRRMEALNPDYPVIAEGNSTEELPFVSELFHNTARELGISVLD</sequence>
<dbReference type="Pfam" id="PF01261">
    <property type="entry name" value="AP_endonuc_2"/>
    <property type="match status" value="1"/>
</dbReference>
<proteinExistence type="predicted"/>
<dbReference type="Gene3D" id="3.20.20.150">
    <property type="entry name" value="Divalent-metal-dependent TIM barrel enzymes"/>
    <property type="match status" value="1"/>
</dbReference>
<name>A0A540VIZ5_9CHLR</name>
<comment type="caution">
    <text evidence="2">The sequence shown here is derived from an EMBL/GenBank/DDBJ whole genome shotgun (WGS) entry which is preliminary data.</text>
</comment>
<evidence type="ECO:0000313" key="3">
    <source>
        <dbReference type="Proteomes" id="UP000317371"/>
    </source>
</evidence>
<dbReference type="InParanoid" id="A0A540VIZ5"/>
<reference evidence="2 3" key="1">
    <citation type="submission" date="2019-06" db="EMBL/GenBank/DDBJ databases">
        <title>Genome sequence of Litorilinea aerophila BAA-2444.</title>
        <authorList>
            <person name="Maclea K.S."/>
            <person name="Maurais E.G."/>
            <person name="Iannazzi L.C."/>
        </authorList>
    </citation>
    <scope>NUCLEOTIDE SEQUENCE [LARGE SCALE GENOMIC DNA]</scope>
    <source>
        <strain evidence="2 3">ATCC BAA-2444</strain>
    </source>
</reference>
<dbReference type="RefSeq" id="WP_141609099.1">
    <property type="nucleotide sequence ID" value="NZ_VIGC02000006.1"/>
</dbReference>
<dbReference type="EMBL" id="VIGC01000006">
    <property type="protein sequence ID" value="TQE96727.1"/>
    <property type="molecule type" value="Genomic_DNA"/>
</dbReference>
<evidence type="ECO:0000313" key="2">
    <source>
        <dbReference type="EMBL" id="TQE96727.1"/>
    </source>
</evidence>
<dbReference type="SUPFAM" id="SSF51658">
    <property type="entry name" value="Xylose isomerase-like"/>
    <property type="match status" value="1"/>
</dbReference>
<organism evidence="2 3">
    <name type="scientific">Litorilinea aerophila</name>
    <dbReference type="NCBI Taxonomy" id="1204385"/>
    <lineage>
        <taxon>Bacteria</taxon>
        <taxon>Bacillati</taxon>
        <taxon>Chloroflexota</taxon>
        <taxon>Caldilineae</taxon>
        <taxon>Caldilineales</taxon>
        <taxon>Caldilineaceae</taxon>
        <taxon>Litorilinea</taxon>
    </lineage>
</organism>
<dbReference type="FunCoup" id="A0A540VIZ5">
    <property type="interactions" value="25"/>
</dbReference>
<dbReference type="InterPro" id="IPR036237">
    <property type="entry name" value="Xyl_isomerase-like_sf"/>
</dbReference>
<dbReference type="OrthoDB" id="6629724at2"/>
<dbReference type="AlphaFoldDB" id="A0A540VIZ5"/>
<accession>A0A540VIZ5</accession>